<reference evidence="2" key="1">
    <citation type="journal article" date="2019" name="Int. J. Syst. Evol. Microbiol.">
        <title>The Global Catalogue of Microorganisms (GCM) 10K type strain sequencing project: providing services to taxonomists for standard genome sequencing and annotation.</title>
        <authorList>
            <consortium name="The Broad Institute Genomics Platform"/>
            <consortium name="The Broad Institute Genome Sequencing Center for Infectious Disease"/>
            <person name="Wu L."/>
            <person name="Ma J."/>
        </authorList>
    </citation>
    <scope>NUCLEOTIDE SEQUENCE [LARGE SCALE GENOMIC DNA]</scope>
    <source>
        <strain evidence="2">JCM 10411</strain>
    </source>
</reference>
<proteinExistence type="predicted"/>
<comment type="caution">
    <text evidence="1">The sequence shown here is derived from an EMBL/GenBank/DDBJ whole genome shotgun (WGS) entry which is preliminary data.</text>
</comment>
<name>A0ABW1DYH0_9ACTN</name>
<organism evidence="1 2">
    <name type="scientific">Streptomyces chlorus</name>
    <dbReference type="NCBI Taxonomy" id="887452"/>
    <lineage>
        <taxon>Bacteria</taxon>
        <taxon>Bacillati</taxon>
        <taxon>Actinomycetota</taxon>
        <taxon>Actinomycetes</taxon>
        <taxon>Kitasatosporales</taxon>
        <taxon>Streptomycetaceae</taxon>
        <taxon>Streptomyces</taxon>
    </lineage>
</organism>
<sequence length="101" mass="11350">MHSRDRLCDHRPDLAEATPQRIAQLARSQWTIENRLHHVRDTTFAEDASKIRTGHGPANMATLRNLAINALRAAGHRSIAAGLREMSYEPFTRPLELLGIS</sequence>
<dbReference type="PANTHER" id="PTHR30298:SF0">
    <property type="entry name" value="PROTEIN YBFL-RELATED"/>
    <property type="match status" value="1"/>
</dbReference>
<evidence type="ECO:0008006" key="3">
    <source>
        <dbReference type="Google" id="ProtNLM"/>
    </source>
</evidence>
<dbReference type="Proteomes" id="UP001596180">
    <property type="component" value="Unassembled WGS sequence"/>
</dbReference>
<accession>A0ABW1DYH0</accession>
<keyword evidence="2" id="KW-1185">Reference proteome</keyword>
<evidence type="ECO:0000313" key="2">
    <source>
        <dbReference type="Proteomes" id="UP001596180"/>
    </source>
</evidence>
<protein>
    <recommendedName>
        <fullName evidence="3">Transposase</fullName>
    </recommendedName>
</protein>
<evidence type="ECO:0000313" key="1">
    <source>
        <dbReference type="EMBL" id="MFC5853339.1"/>
    </source>
</evidence>
<dbReference type="PANTHER" id="PTHR30298">
    <property type="entry name" value="H REPEAT-ASSOCIATED PREDICTED TRANSPOSASE"/>
    <property type="match status" value="1"/>
</dbReference>
<dbReference type="EMBL" id="JBHSOA010000034">
    <property type="protein sequence ID" value="MFC5853339.1"/>
    <property type="molecule type" value="Genomic_DNA"/>
</dbReference>
<dbReference type="InterPro" id="IPR051698">
    <property type="entry name" value="Transposase_11-like"/>
</dbReference>
<dbReference type="RefSeq" id="WP_381363684.1">
    <property type="nucleotide sequence ID" value="NZ_JBHSOA010000034.1"/>
</dbReference>
<gene>
    <name evidence="1" type="ORF">ACFPZI_16355</name>
</gene>